<organism evidence="8 9">
    <name type="scientific">Rhodococcus baikonurensis</name>
    <dbReference type="NCBI Taxonomy" id="172041"/>
    <lineage>
        <taxon>Bacteria</taxon>
        <taxon>Bacillati</taxon>
        <taxon>Actinomycetota</taxon>
        <taxon>Actinomycetes</taxon>
        <taxon>Mycobacteriales</taxon>
        <taxon>Nocardiaceae</taxon>
        <taxon>Rhodococcus</taxon>
        <taxon>Rhodococcus erythropolis group</taxon>
    </lineage>
</organism>
<dbReference type="CDD" id="cd17316">
    <property type="entry name" value="MFS_SV2_like"/>
    <property type="match status" value="1"/>
</dbReference>
<evidence type="ECO:0000256" key="5">
    <source>
        <dbReference type="ARBA" id="ARBA00023136"/>
    </source>
</evidence>
<evidence type="ECO:0000256" key="1">
    <source>
        <dbReference type="ARBA" id="ARBA00004651"/>
    </source>
</evidence>
<accession>A0ABV5X765</accession>
<evidence type="ECO:0000256" key="3">
    <source>
        <dbReference type="ARBA" id="ARBA00022692"/>
    </source>
</evidence>
<dbReference type="PROSITE" id="PS50850">
    <property type="entry name" value="MFS"/>
    <property type="match status" value="1"/>
</dbReference>
<keyword evidence="5 6" id="KW-0472">Membrane</keyword>
<dbReference type="Pfam" id="PF00083">
    <property type="entry name" value="Sugar_tr"/>
    <property type="match status" value="1"/>
</dbReference>
<feature type="transmembrane region" description="Helical" evidence="6">
    <location>
        <begin position="268"/>
        <end position="294"/>
    </location>
</feature>
<feature type="transmembrane region" description="Helical" evidence="6">
    <location>
        <begin position="61"/>
        <end position="85"/>
    </location>
</feature>
<evidence type="ECO:0000256" key="6">
    <source>
        <dbReference type="SAM" id="Phobius"/>
    </source>
</evidence>
<evidence type="ECO:0000256" key="4">
    <source>
        <dbReference type="ARBA" id="ARBA00022989"/>
    </source>
</evidence>
<evidence type="ECO:0000256" key="2">
    <source>
        <dbReference type="ARBA" id="ARBA00022448"/>
    </source>
</evidence>
<feature type="transmembrane region" description="Helical" evidence="6">
    <location>
        <begin position="356"/>
        <end position="378"/>
    </location>
</feature>
<dbReference type="Gene3D" id="1.20.1250.20">
    <property type="entry name" value="MFS general substrate transporter like domains"/>
    <property type="match status" value="1"/>
</dbReference>
<proteinExistence type="predicted"/>
<dbReference type="PANTHER" id="PTHR23511:SF34">
    <property type="entry name" value="SYNAPTIC VESICLE GLYCOPROTEIN 2"/>
    <property type="match status" value="1"/>
</dbReference>
<keyword evidence="3 6" id="KW-0812">Transmembrane</keyword>
<comment type="subcellular location">
    <subcellularLocation>
        <location evidence="1">Cell membrane</location>
        <topology evidence="1">Multi-pass membrane protein</topology>
    </subcellularLocation>
</comment>
<keyword evidence="2" id="KW-0813">Transport</keyword>
<dbReference type="InterPro" id="IPR036259">
    <property type="entry name" value="MFS_trans_sf"/>
</dbReference>
<feature type="transmembrane region" description="Helical" evidence="6">
    <location>
        <begin position="184"/>
        <end position="206"/>
    </location>
</feature>
<protein>
    <submittedName>
        <fullName evidence="8">MFS transporter</fullName>
    </submittedName>
</protein>
<dbReference type="InterPro" id="IPR005828">
    <property type="entry name" value="MFS_sugar_transport-like"/>
</dbReference>
<keyword evidence="9" id="KW-1185">Reference proteome</keyword>
<gene>
    <name evidence="8" type="ORF">ACFFQ6_00595</name>
</gene>
<feature type="transmembrane region" description="Helical" evidence="6">
    <location>
        <begin position="421"/>
        <end position="440"/>
    </location>
</feature>
<feature type="transmembrane region" description="Helical" evidence="6">
    <location>
        <begin position="332"/>
        <end position="350"/>
    </location>
</feature>
<dbReference type="Proteomes" id="UP001589587">
    <property type="component" value="Unassembled WGS sequence"/>
</dbReference>
<dbReference type="RefSeq" id="WP_298780890.1">
    <property type="nucleotide sequence ID" value="NZ_JBEUOO010000024.1"/>
</dbReference>
<reference evidence="8 9" key="1">
    <citation type="submission" date="2024-09" db="EMBL/GenBank/DDBJ databases">
        <authorList>
            <person name="Sun Q."/>
            <person name="Mori K."/>
        </authorList>
    </citation>
    <scope>NUCLEOTIDE SEQUENCE [LARGE SCALE GENOMIC DNA]</scope>
    <source>
        <strain evidence="8 9">JCM 11411</strain>
    </source>
</reference>
<feature type="transmembrane region" description="Helical" evidence="6">
    <location>
        <begin position="97"/>
        <end position="116"/>
    </location>
</feature>
<evidence type="ECO:0000313" key="8">
    <source>
        <dbReference type="EMBL" id="MFB9778164.1"/>
    </source>
</evidence>
<dbReference type="PANTHER" id="PTHR23511">
    <property type="entry name" value="SYNAPTIC VESICLE GLYCOPROTEIN 2"/>
    <property type="match status" value="1"/>
</dbReference>
<dbReference type="SUPFAM" id="SSF103473">
    <property type="entry name" value="MFS general substrate transporter"/>
    <property type="match status" value="1"/>
</dbReference>
<sequence length="456" mass="47827">MSAISPGETSTTLSPVRRLDRLPVTSSHLFWVALLGLAYLIETFDNIAFGFLAPAIRAEWGLSLGQIGLITSAVFVGMLVGAVGGGRLSDAHGRKPVLVWASVFYSAASLMSALAPNIEVLFASRVLTGIGVQAATGVIMVYLTEMFPSHARGRFFSAVSFFGFLASPLASMTALTVVPTGPGAWRWVFALGAVGVVIAVTVAVGLPETVRWLDSHGRQDEALRVVERMEAAASKNNPLPPASPVEGPIDQENGSIRDLFQHGYARRLVVLASTFAILVYCFYGFVSWVATVLVGRGMPQSEALEIVRNISLGSIFSPLILYTVADRIERKTAILIAGSITGIAMMVFGSTTDRGLTIASGFVVIVGLGALTTSFYMYLPEVFPTAIRGVGAGITAGVGRIAGIVSGVTIAAIYASQGDGPLYMGLGAGLVVMGVITAALGPKTTRRSLEAISHKS</sequence>
<dbReference type="InterPro" id="IPR020846">
    <property type="entry name" value="MFS_dom"/>
</dbReference>
<feature type="transmembrane region" description="Helical" evidence="6">
    <location>
        <begin position="122"/>
        <end position="143"/>
    </location>
</feature>
<keyword evidence="4 6" id="KW-1133">Transmembrane helix</keyword>
<evidence type="ECO:0000313" key="9">
    <source>
        <dbReference type="Proteomes" id="UP001589587"/>
    </source>
</evidence>
<feature type="transmembrane region" description="Helical" evidence="6">
    <location>
        <begin position="22"/>
        <end position="41"/>
    </location>
</feature>
<feature type="transmembrane region" description="Helical" evidence="6">
    <location>
        <begin position="155"/>
        <end position="178"/>
    </location>
</feature>
<comment type="caution">
    <text evidence="8">The sequence shown here is derived from an EMBL/GenBank/DDBJ whole genome shotgun (WGS) entry which is preliminary data.</text>
</comment>
<feature type="transmembrane region" description="Helical" evidence="6">
    <location>
        <begin position="306"/>
        <end position="325"/>
    </location>
</feature>
<dbReference type="EMBL" id="JBHMAS010000002">
    <property type="protein sequence ID" value="MFB9778164.1"/>
    <property type="molecule type" value="Genomic_DNA"/>
</dbReference>
<evidence type="ECO:0000259" key="7">
    <source>
        <dbReference type="PROSITE" id="PS50850"/>
    </source>
</evidence>
<dbReference type="GeneID" id="93803683"/>
<feature type="transmembrane region" description="Helical" evidence="6">
    <location>
        <begin position="390"/>
        <end position="415"/>
    </location>
</feature>
<name>A0ABV5X765_9NOCA</name>
<feature type="domain" description="Major facilitator superfamily (MFS) profile" evidence="7">
    <location>
        <begin position="31"/>
        <end position="445"/>
    </location>
</feature>